<evidence type="ECO:0000256" key="5">
    <source>
        <dbReference type="ARBA" id="ARBA00023136"/>
    </source>
</evidence>
<feature type="compositionally biased region" description="Polar residues" evidence="6">
    <location>
        <begin position="34"/>
        <end position="43"/>
    </location>
</feature>
<feature type="transmembrane region" description="Helical" evidence="7">
    <location>
        <begin position="493"/>
        <end position="515"/>
    </location>
</feature>
<evidence type="ECO:0000256" key="7">
    <source>
        <dbReference type="SAM" id="Phobius"/>
    </source>
</evidence>
<dbReference type="Pfam" id="PF04825">
    <property type="entry name" value="Rad21_Rec8_N"/>
    <property type="match status" value="1"/>
</dbReference>
<dbReference type="InterPro" id="IPR006910">
    <property type="entry name" value="Rad21_Rec8_N"/>
</dbReference>
<proteinExistence type="inferred from homology"/>
<feature type="transmembrane region" description="Helical" evidence="7">
    <location>
        <begin position="238"/>
        <end position="265"/>
    </location>
</feature>
<keyword evidence="3 7" id="KW-0812">Transmembrane</keyword>
<feature type="region of interest" description="Disordered" evidence="6">
    <location>
        <begin position="23"/>
        <end position="43"/>
    </location>
</feature>
<evidence type="ECO:0000256" key="1">
    <source>
        <dbReference type="ARBA" id="ARBA00004141"/>
    </source>
</evidence>
<protein>
    <recommendedName>
        <fullName evidence="12">Amino acid transporter transmembrane domain-containing protein</fullName>
    </recommendedName>
</protein>
<feature type="transmembrane region" description="Helical" evidence="7">
    <location>
        <begin position="302"/>
        <end position="324"/>
    </location>
</feature>
<gene>
    <name evidence="10" type="ORF">CANARDRAFT_10329</name>
</gene>
<feature type="transmembrane region" description="Helical" evidence="7">
    <location>
        <begin position="197"/>
        <end position="217"/>
    </location>
</feature>
<feature type="transmembrane region" description="Helical" evidence="7">
    <location>
        <begin position="385"/>
        <end position="404"/>
    </location>
</feature>
<feature type="transmembrane region" description="Helical" evidence="7">
    <location>
        <begin position="527"/>
        <end position="550"/>
    </location>
</feature>
<feature type="domain" description="Rad21/Rec8-like protein N-terminal" evidence="9">
    <location>
        <begin position="546"/>
        <end position="621"/>
    </location>
</feature>
<evidence type="ECO:0000313" key="10">
    <source>
        <dbReference type="EMBL" id="ODV82670.1"/>
    </source>
</evidence>
<dbReference type="EMBL" id="KV453877">
    <property type="protein sequence ID" value="ODV82670.1"/>
    <property type="molecule type" value="Genomic_DNA"/>
</dbReference>
<comment type="subcellular location">
    <subcellularLocation>
        <location evidence="1">Membrane</location>
        <topology evidence="1">Multi-pass membrane protein</topology>
    </subcellularLocation>
</comment>
<keyword evidence="4 7" id="KW-1133">Transmembrane helix</keyword>
<evidence type="ECO:0000256" key="6">
    <source>
        <dbReference type="SAM" id="MobiDB-lite"/>
    </source>
</evidence>
<dbReference type="AlphaFoldDB" id="A0A1E4ST37"/>
<feature type="transmembrane region" description="Helical" evidence="7">
    <location>
        <begin position="172"/>
        <end position="191"/>
    </location>
</feature>
<dbReference type="STRING" id="983967.A0A1E4ST37"/>
<comment type="similarity">
    <text evidence="2">Belongs to the amino acid/polyamine transporter 2 family.</text>
</comment>
<feature type="region of interest" description="Disordered" evidence="6">
    <location>
        <begin position="100"/>
        <end position="123"/>
    </location>
</feature>
<feature type="transmembrane region" description="Helical" evidence="7">
    <location>
        <begin position="277"/>
        <end position="295"/>
    </location>
</feature>
<dbReference type="GO" id="GO:0005774">
    <property type="term" value="C:vacuolar membrane"/>
    <property type="evidence" value="ECO:0007669"/>
    <property type="project" value="TreeGrafter"/>
</dbReference>
<feature type="transmembrane region" description="Helical" evidence="7">
    <location>
        <begin position="424"/>
        <end position="446"/>
    </location>
</feature>
<dbReference type="GO" id="GO:0015179">
    <property type="term" value="F:L-amino acid transmembrane transporter activity"/>
    <property type="evidence" value="ECO:0007669"/>
    <property type="project" value="TreeGrafter"/>
</dbReference>
<keyword evidence="11" id="KW-1185">Reference proteome</keyword>
<feature type="transmembrane region" description="Helical" evidence="7">
    <location>
        <begin position="344"/>
        <end position="365"/>
    </location>
</feature>
<evidence type="ECO:0000313" key="11">
    <source>
        <dbReference type="Proteomes" id="UP000094801"/>
    </source>
</evidence>
<sequence>MVSPNTLDDANGNIHDYVPSIPIQQQQQQHQQQRNRTSSQISRRSSVFDYGGENSLNNFASSVKRSVNFLATTTSPPLKPSSMSFDSSAIQDTLDNSSGILSPNFSASRSSTSQEPRNSIYKPSTISETTPLLQSNDLPKDDEREVIFIGSDGGDVEIDSIILLKSTPVQTVFNSINLLIGLGILSIPLAFHLSGWIAGIICLTLAALTTRYTAILLGRIQSKEPSLSTYQDIASFAFGPSIAFFVFCIFSLDLFGACVSMIVLFGDSFNAIFNNISHIYFKAFACILLLTLNFFPLRLLSILSLIGIICTTGTFLTIVISGLLKKDSPGSLLSPMSTNLFPSSFLDFCFSLGLYLAPWGGHAAFPEVYSDQQKPETYTQCMDTVFGFSYSVDLLTGVLGFLMFGAVIDDEVTKNILTTEGYPGWISTFIVILMGLLPLSKLPLACRPIVSSLDQFIGGKDSKVKAVISRVLISMILFCASVLITSFGKIMSLLGSSICFTVCITLPLSFYIKIFNDEISPTMKIGFHLMIVTALILTLLGSGAVLLATLGSKFSGTKISKRQIEEVSIPSTCQTIIDPSFDVPLRHTSSLLYGVALVYKQKADQSYRVANVLKTQISREKISSDVQNSILMELYTSGTISNNLDMLKQSSNRIQILRDDPNFNIDLGMLLPNNLQFDITNDTSRLSYVHDTSRLSYNDDNFRQKEIAQLDHMYNEFEKNTRDSIVNENEISLNSSVTGTRTDKFPYNREDLGIGEDVDFIFDENGNIVNNSKSKLQIEHVDEGVIDYQIDFDNNIFNDTPMEIEPVREPTVDSRSMSVKRVRNLQNRVPKSDRIISLSTLEMREHRDNYTEYQNMKRQNWNLNKTAIEIMNDVILKSTRILQPTIRNIMFDTKKRRLSRASSVSSIEEARRDALGGVNSRRNSMIPDDYMFDDFNRGGGGNNVDFEMDLECDDAILDISFPENDSINEAGELSKEMSSFHIGDGFDDLRNTLRLKRVRNEKNAKQHNDLKRLKSDNDDTIPSSPLLSVSRISDSAFNQLDQELKTFYEFLLTKSNEIGNELSQDTSDDELNLRQFKFDKLVSSKRCSKSIAADCFHRLLHLSTRSLIYLDIVGVQGMNRWGLLNGYNINIVISISESEK</sequence>
<keyword evidence="5 7" id="KW-0472">Membrane</keyword>
<organism evidence="10 11">
    <name type="scientific">[Candida] arabinofermentans NRRL YB-2248</name>
    <dbReference type="NCBI Taxonomy" id="983967"/>
    <lineage>
        <taxon>Eukaryota</taxon>
        <taxon>Fungi</taxon>
        <taxon>Dikarya</taxon>
        <taxon>Ascomycota</taxon>
        <taxon>Saccharomycotina</taxon>
        <taxon>Pichiomycetes</taxon>
        <taxon>Pichiales</taxon>
        <taxon>Pichiaceae</taxon>
        <taxon>Ogataea</taxon>
        <taxon>Ogataea/Candida clade</taxon>
    </lineage>
</organism>
<dbReference type="Pfam" id="PF01490">
    <property type="entry name" value="Aa_trans"/>
    <property type="match status" value="1"/>
</dbReference>
<dbReference type="PANTHER" id="PTHR22950">
    <property type="entry name" value="AMINO ACID TRANSPORTER"/>
    <property type="match status" value="1"/>
</dbReference>
<evidence type="ECO:0000256" key="4">
    <source>
        <dbReference type="ARBA" id="ARBA00022989"/>
    </source>
</evidence>
<dbReference type="PANTHER" id="PTHR22950:SF349">
    <property type="entry name" value="AMINO ACID TRANSPORTER TRANSMEMBRANE DOMAIN-CONTAINING PROTEIN"/>
    <property type="match status" value="1"/>
</dbReference>
<dbReference type="Gene3D" id="1.20.1740.10">
    <property type="entry name" value="Amino acid/polyamine transporter I"/>
    <property type="match status" value="1"/>
</dbReference>
<name>A0A1E4ST37_9ASCO</name>
<evidence type="ECO:0000259" key="9">
    <source>
        <dbReference type="Pfam" id="PF04825"/>
    </source>
</evidence>
<feature type="domain" description="Amino acid transporter transmembrane" evidence="8">
    <location>
        <begin position="165"/>
        <end position="542"/>
    </location>
</feature>
<evidence type="ECO:0008006" key="12">
    <source>
        <dbReference type="Google" id="ProtNLM"/>
    </source>
</evidence>
<dbReference type="InterPro" id="IPR013057">
    <property type="entry name" value="AA_transpt_TM"/>
</dbReference>
<dbReference type="CDD" id="cd21790">
    <property type="entry name" value="Rad21_Rec8_M_ScRec8p-like"/>
    <property type="match status" value="1"/>
</dbReference>
<feature type="transmembrane region" description="Helical" evidence="7">
    <location>
        <begin position="467"/>
        <end position="487"/>
    </location>
</feature>
<dbReference type="OrthoDB" id="655540at2759"/>
<dbReference type="Proteomes" id="UP000094801">
    <property type="component" value="Unassembled WGS sequence"/>
</dbReference>
<accession>A0A1E4ST37</accession>
<evidence type="ECO:0000256" key="2">
    <source>
        <dbReference type="ARBA" id="ARBA00008066"/>
    </source>
</evidence>
<evidence type="ECO:0000256" key="3">
    <source>
        <dbReference type="ARBA" id="ARBA00022692"/>
    </source>
</evidence>
<reference evidence="11" key="1">
    <citation type="submission" date="2016-04" db="EMBL/GenBank/DDBJ databases">
        <title>Comparative genomics of biotechnologically important yeasts.</title>
        <authorList>
            <consortium name="DOE Joint Genome Institute"/>
            <person name="Riley R."/>
            <person name="Haridas S."/>
            <person name="Wolfe K.H."/>
            <person name="Lopes M.R."/>
            <person name="Hittinger C.T."/>
            <person name="Goker M."/>
            <person name="Salamov A."/>
            <person name="Wisecaver J."/>
            <person name="Long T.M."/>
            <person name="Aerts A.L."/>
            <person name="Barry K."/>
            <person name="Choi C."/>
            <person name="Clum A."/>
            <person name="Coughlan A.Y."/>
            <person name="Deshpande S."/>
            <person name="Douglass A.P."/>
            <person name="Hanson S.J."/>
            <person name="Klenk H.-P."/>
            <person name="Labutti K."/>
            <person name="Lapidus A."/>
            <person name="Lindquist E."/>
            <person name="Lipzen A."/>
            <person name="Meier-Kolthoff J.P."/>
            <person name="Ohm R.A."/>
            <person name="Otillar R.P."/>
            <person name="Pangilinan J."/>
            <person name="Peng Y."/>
            <person name="Rokas A."/>
            <person name="Rosa C.A."/>
            <person name="Scheuner C."/>
            <person name="Sibirny A.A."/>
            <person name="Slot J.C."/>
            <person name="Stielow J.B."/>
            <person name="Sun H."/>
            <person name="Kurtzman C.P."/>
            <person name="Blackwell M."/>
            <person name="Grigoriev I.V."/>
            <person name="Jeffries T.W."/>
        </authorList>
    </citation>
    <scope>NUCLEOTIDE SEQUENCE [LARGE SCALE GENOMIC DNA]</scope>
    <source>
        <strain evidence="11">NRRL YB-2248</strain>
    </source>
</reference>
<evidence type="ECO:0000259" key="8">
    <source>
        <dbReference type="Pfam" id="PF01490"/>
    </source>
</evidence>